<comment type="caution">
    <text evidence="7">The sequence shown here is derived from an EMBL/GenBank/DDBJ whole genome shotgun (WGS) entry which is preliminary data.</text>
</comment>
<dbReference type="PANTHER" id="PTHR34597:SF3">
    <property type="entry name" value="OUTER MEMBRANE TRANSPORTER CDIB"/>
    <property type="match status" value="1"/>
</dbReference>
<dbReference type="RefSeq" id="WP_036314121.1">
    <property type="nucleotide sequence ID" value="NZ_JRQD01000004.1"/>
</dbReference>
<keyword evidence="2" id="KW-0812">Transmembrane</keyword>
<reference evidence="7 8" key="1">
    <citation type="submission" date="2014-09" db="EMBL/GenBank/DDBJ databases">
        <authorList>
            <person name="Grob C."/>
            <person name="Taubert M."/>
            <person name="Howat A.M."/>
            <person name="Burns O.J."/>
            <person name="Dixon J.L."/>
            <person name="Chen Y."/>
            <person name="Murrell J.C."/>
        </authorList>
    </citation>
    <scope>NUCLEOTIDE SEQUENCE [LARGE SCALE GENOMIC DNA]</scope>
    <source>
        <strain evidence="7">L4</strain>
    </source>
</reference>
<evidence type="ECO:0000256" key="3">
    <source>
        <dbReference type="ARBA" id="ARBA00023237"/>
    </source>
</evidence>
<dbReference type="Gene3D" id="2.40.160.50">
    <property type="entry name" value="membrane protein fhac: a member of the omp85/tpsb transporter family"/>
    <property type="match status" value="1"/>
</dbReference>
<dbReference type="Gene3D" id="3.10.20.310">
    <property type="entry name" value="membrane protein fhac"/>
    <property type="match status" value="1"/>
</dbReference>
<protein>
    <recommendedName>
        <fullName evidence="9">Hemolysin activation/secretion protein</fullName>
    </recommendedName>
</protein>
<keyword evidence="1" id="KW-1134">Transmembrane beta strand</keyword>
<feature type="signal peptide" evidence="4">
    <location>
        <begin position="1"/>
        <end position="20"/>
    </location>
</feature>
<keyword evidence="1" id="KW-0472">Membrane</keyword>
<dbReference type="InterPro" id="IPR013686">
    <property type="entry name" value="Polypept-transport_assoc_ShlB"/>
</dbReference>
<evidence type="ECO:0000256" key="1">
    <source>
        <dbReference type="ARBA" id="ARBA00022452"/>
    </source>
</evidence>
<evidence type="ECO:0000313" key="8">
    <source>
        <dbReference type="Proteomes" id="UP000029999"/>
    </source>
</evidence>
<dbReference type="EMBL" id="JRQD01000004">
    <property type="protein sequence ID" value="KGM06410.1"/>
    <property type="molecule type" value="Genomic_DNA"/>
</dbReference>
<feature type="domain" description="Haemolysin activator HlyB C-terminal" evidence="5">
    <location>
        <begin position="353"/>
        <end position="518"/>
    </location>
</feature>
<keyword evidence="4" id="KW-0732">Signal</keyword>
<dbReference type="GO" id="GO:0098046">
    <property type="term" value="C:type V protein secretion system complex"/>
    <property type="evidence" value="ECO:0007669"/>
    <property type="project" value="TreeGrafter"/>
</dbReference>
<accession>A0A0A0BEW3</accession>
<gene>
    <name evidence="7" type="ORF">LP43_1630</name>
</gene>
<dbReference type="InterPro" id="IPR051544">
    <property type="entry name" value="TPS_OM_transporter"/>
</dbReference>
<dbReference type="AlphaFoldDB" id="A0A0A0BEW3"/>
<evidence type="ECO:0000313" key="7">
    <source>
        <dbReference type="EMBL" id="KGM06410.1"/>
    </source>
</evidence>
<keyword evidence="3" id="KW-0998">Cell outer membrane</keyword>
<evidence type="ECO:0000256" key="4">
    <source>
        <dbReference type="SAM" id="SignalP"/>
    </source>
</evidence>
<dbReference type="Proteomes" id="UP000029999">
    <property type="component" value="Unassembled WGS sequence"/>
</dbReference>
<dbReference type="STRING" id="392484.LP43_1630"/>
<dbReference type="Pfam" id="PF08479">
    <property type="entry name" value="POTRA_2"/>
    <property type="match status" value="1"/>
</dbReference>
<feature type="domain" description="Polypeptide-transport-associated ShlB-type" evidence="6">
    <location>
        <begin position="59"/>
        <end position="133"/>
    </location>
</feature>
<dbReference type="Pfam" id="PF03865">
    <property type="entry name" value="ShlB"/>
    <property type="match status" value="1"/>
</dbReference>
<dbReference type="InterPro" id="IPR005565">
    <property type="entry name" value="Hemolysn_activator_HlyB_C"/>
</dbReference>
<dbReference type="GO" id="GO:0008320">
    <property type="term" value="F:protein transmembrane transporter activity"/>
    <property type="evidence" value="ECO:0007669"/>
    <property type="project" value="TreeGrafter"/>
</dbReference>
<dbReference type="PANTHER" id="PTHR34597">
    <property type="entry name" value="SLR1661 PROTEIN"/>
    <property type="match status" value="1"/>
</dbReference>
<organism evidence="7 8">
    <name type="scientific">Methylophaga thiooxydans</name>
    <dbReference type="NCBI Taxonomy" id="392484"/>
    <lineage>
        <taxon>Bacteria</taxon>
        <taxon>Pseudomonadati</taxon>
        <taxon>Pseudomonadota</taxon>
        <taxon>Gammaproteobacteria</taxon>
        <taxon>Thiotrichales</taxon>
        <taxon>Piscirickettsiaceae</taxon>
        <taxon>Methylophaga</taxon>
    </lineage>
</organism>
<name>A0A0A0BEW3_9GAMM</name>
<evidence type="ECO:0000259" key="5">
    <source>
        <dbReference type="Pfam" id="PF03865"/>
    </source>
</evidence>
<evidence type="ECO:0000256" key="2">
    <source>
        <dbReference type="ARBA" id="ARBA00022692"/>
    </source>
</evidence>
<dbReference type="GO" id="GO:0046819">
    <property type="term" value="P:protein secretion by the type V secretion system"/>
    <property type="evidence" value="ECO:0007669"/>
    <property type="project" value="TreeGrafter"/>
</dbReference>
<sequence>MMFKVGLAILLVAYSLSLLANEPPLIVEQPHEFEENIKPDVDIPDSEVLSTAESIDTIRVEHVQFQGGTVFELASLAAIVQPIIGNDVTKTDLVKVLRRITQKYKEAGYPLAFALLPKQNTQDGSITITLVEGYIARSEILIEDTKVKKRVEQLAAQLHDQIPLQKATFERYASLIENIPGYTFKILVPKPKTVNGATTIRVEQVKRNLIETNVGFDYGETEDRQIVAGLRLNTVTSGADELNITTLVPNDTVDEYYALNYSRAIGMDGLQIDFDASRFTSQGNDRIFIADVPINYEENKKRDRLAIGLRYPVKLTKSEKWWLGTKLHHADEESFYKLSRQDGSGSTVDIEKALRYSAIELNSQWQKKYTRQLVSVSARLKQGLELGSNRNQFIDAAGTREGAESTHFTSWDITTMWRFLVSPQWRLQARTNLFWSDDVLPSAEQARYGGSRFARAYPDGQAQGDRGAGAEVELRYLLPVNYNLIKRLEPYILFDVAKTQLQSNDNQQELASAVIGLDVTDQKYYGIGLELAKPIGDAHYETMSRKPIYNLKLRWKF</sequence>
<evidence type="ECO:0000259" key="6">
    <source>
        <dbReference type="Pfam" id="PF08479"/>
    </source>
</evidence>
<evidence type="ECO:0008006" key="9">
    <source>
        <dbReference type="Google" id="ProtNLM"/>
    </source>
</evidence>
<feature type="chain" id="PRO_5001959229" description="Hemolysin activation/secretion protein" evidence="4">
    <location>
        <begin position="21"/>
        <end position="557"/>
    </location>
</feature>
<proteinExistence type="predicted"/>